<name>A0A1H6VF27_9MICO</name>
<keyword evidence="1" id="KW-0812">Transmembrane</keyword>
<keyword evidence="3" id="KW-1185">Reference proteome</keyword>
<dbReference type="RefSeq" id="WP_169742202.1">
    <property type="nucleotide sequence ID" value="NZ_BBLU01000002.1"/>
</dbReference>
<organism evidence="2 3">
    <name type="scientific">Demequina mangrovi</name>
    <dbReference type="NCBI Taxonomy" id="1043493"/>
    <lineage>
        <taxon>Bacteria</taxon>
        <taxon>Bacillati</taxon>
        <taxon>Actinomycetota</taxon>
        <taxon>Actinomycetes</taxon>
        <taxon>Micrococcales</taxon>
        <taxon>Demequinaceae</taxon>
        <taxon>Demequina</taxon>
    </lineage>
</organism>
<gene>
    <name evidence="2" type="ORF">SAMN05421637_0656</name>
</gene>
<keyword evidence="1" id="KW-0472">Membrane</keyword>
<dbReference type="AlphaFoldDB" id="A0A1H6VF27"/>
<protein>
    <submittedName>
        <fullName evidence="2">Uncharacterized protein</fullName>
    </submittedName>
</protein>
<feature type="transmembrane region" description="Helical" evidence="1">
    <location>
        <begin position="22"/>
        <end position="41"/>
    </location>
</feature>
<dbReference type="Proteomes" id="UP000183315">
    <property type="component" value="Unassembled WGS sequence"/>
</dbReference>
<evidence type="ECO:0000313" key="2">
    <source>
        <dbReference type="EMBL" id="SEI98785.1"/>
    </source>
</evidence>
<proteinExistence type="predicted"/>
<sequence>MITEAVETTSHVVNELPIPAEAIGLLAFVGLMGLLFVTYAFRSVGTRH</sequence>
<dbReference type="STRING" id="1043493.SAMN05421637_0656"/>
<keyword evidence="1" id="KW-1133">Transmembrane helix</keyword>
<dbReference type="EMBL" id="FNZI01000001">
    <property type="protein sequence ID" value="SEI98785.1"/>
    <property type="molecule type" value="Genomic_DNA"/>
</dbReference>
<reference evidence="3" key="1">
    <citation type="submission" date="2016-10" db="EMBL/GenBank/DDBJ databases">
        <authorList>
            <person name="Varghese N."/>
        </authorList>
    </citation>
    <scope>NUCLEOTIDE SEQUENCE [LARGE SCALE GENOMIC DNA]</scope>
    <source>
        <strain evidence="3">DSM 24868</strain>
    </source>
</reference>
<evidence type="ECO:0000313" key="3">
    <source>
        <dbReference type="Proteomes" id="UP000183315"/>
    </source>
</evidence>
<accession>A0A1H6VF27</accession>
<evidence type="ECO:0000256" key="1">
    <source>
        <dbReference type="SAM" id="Phobius"/>
    </source>
</evidence>